<evidence type="ECO:0000313" key="2">
    <source>
        <dbReference type="Proteomes" id="UP000325440"/>
    </source>
</evidence>
<dbReference type="EMBL" id="CABPRJ010002437">
    <property type="protein sequence ID" value="VVC46132.1"/>
    <property type="molecule type" value="Genomic_DNA"/>
</dbReference>
<gene>
    <name evidence="1" type="ORF">CINCED_3A011331</name>
</gene>
<name>A0A5E4NMF8_9HEMI</name>
<sequence length="86" mass="10159">MFQDDVERNCSTTLPLPKLKCGISRQQVNEKYEFMSLALDEPIDIQDKPQLDIFVRYMTMNMEVKEELLDFIALKETTRDGRNKKN</sequence>
<dbReference type="Proteomes" id="UP000325440">
    <property type="component" value="Unassembled WGS sequence"/>
</dbReference>
<accession>A0A5E4NMF8</accession>
<evidence type="ECO:0000313" key="1">
    <source>
        <dbReference type="EMBL" id="VVC46132.1"/>
    </source>
</evidence>
<protein>
    <submittedName>
        <fullName evidence="1">Uncharacterized protein</fullName>
    </submittedName>
</protein>
<reference evidence="1 2" key="1">
    <citation type="submission" date="2019-08" db="EMBL/GenBank/DDBJ databases">
        <authorList>
            <person name="Alioto T."/>
            <person name="Alioto T."/>
            <person name="Gomez Garrido J."/>
        </authorList>
    </citation>
    <scope>NUCLEOTIDE SEQUENCE [LARGE SCALE GENOMIC DNA]</scope>
</reference>
<keyword evidence="2" id="KW-1185">Reference proteome</keyword>
<proteinExistence type="predicted"/>
<dbReference type="AlphaFoldDB" id="A0A5E4NMF8"/>
<organism evidence="1 2">
    <name type="scientific">Cinara cedri</name>
    <dbReference type="NCBI Taxonomy" id="506608"/>
    <lineage>
        <taxon>Eukaryota</taxon>
        <taxon>Metazoa</taxon>
        <taxon>Ecdysozoa</taxon>
        <taxon>Arthropoda</taxon>
        <taxon>Hexapoda</taxon>
        <taxon>Insecta</taxon>
        <taxon>Pterygota</taxon>
        <taxon>Neoptera</taxon>
        <taxon>Paraneoptera</taxon>
        <taxon>Hemiptera</taxon>
        <taxon>Sternorrhyncha</taxon>
        <taxon>Aphidomorpha</taxon>
        <taxon>Aphidoidea</taxon>
        <taxon>Aphididae</taxon>
        <taxon>Lachninae</taxon>
        <taxon>Cinara</taxon>
    </lineage>
</organism>